<sequence>MIENLLDLIRYHDQQIASRSLSGKLGLDQSVTLYAMDQGETISNESSPKAKLILVLEGQLGITQEAQDTQLSAGGVISLMPEQVHHLTAITQCKYLQIILD</sequence>
<dbReference type="Gene3D" id="2.60.120.10">
    <property type="entry name" value="Jelly Rolls"/>
    <property type="match status" value="1"/>
</dbReference>
<dbReference type="PATRIC" id="fig|119224.3.peg.72"/>
<keyword evidence="1" id="KW-0808">Transferase</keyword>
<dbReference type="Proteomes" id="UP000049578">
    <property type="component" value="Unassembled WGS sequence"/>
</dbReference>
<organism evidence="1 2">
    <name type="scientific">Streptococcus phocae</name>
    <dbReference type="NCBI Taxonomy" id="119224"/>
    <lineage>
        <taxon>Bacteria</taxon>
        <taxon>Bacillati</taxon>
        <taxon>Bacillota</taxon>
        <taxon>Bacilli</taxon>
        <taxon>Lactobacillales</taxon>
        <taxon>Streptococcaceae</taxon>
        <taxon>Streptococcus</taxon>
    </lineage>
</organism>
<dbReference type="SUPFAM" id="SSF51182">
    <property type="entry name" value="RmlC-like cupins"/>
    <property type="match status" value="1"/>
</dbReference>
<reference evidence="1 2" key="1">
    <citation type="submission" date="2015-08" db="EMBL/GenBank/DDBJ databases">
        <title>Genome sequence of Streptococcus phocae subsp. phocae ATCC 51973T isolated from liver specimen obtained from seal.</title>
        <authorList>
            <person name="Avendano-Herrera R."/>
        </authorList>
    </citation>
    <scope>NUCLEOTIDE SEQUENCE [LARGE SCALE GENOMIC DNA]</scope>
    <source>
        <strain evidence="1 2">ATCC 51973</strain>
    </source>
</reference>
<comment type="caution">
    <text evidence="1">The sequence shown here is derived from an EMBL/GenBank/DDBJ whole genome shotgun (WGS) entry which is preliminary data.</text>
</comment>
<gene>
    <name evidence="1" type="ORF">AKK44_02765</name>
</gene>
<dbReference type="InterPro" id="IPR014710">
    <property type="entry name" value="RmlC-like_jellyroll"/>
</dbReference>
<name>A0A0P6SEF4_9STRE</name>
<dbReference type="GO" id="GO:0016301">
    <property type="term" value="F:kinase activity"/>
    <property type="evidence" value="ECO:0007669"/>
    <property type="project" value="UniProtKB-KW"/>
</dbReference>
<proteinExistence type="predicted"/>
<dbReference type="RefSeq" id="WP_054278419.1">
    <property type="nucleotide sequence ID" value="NZ_LHQM01000010.1"/>
</dbReference>
<keyword evidence="2" id="KW-1185">Reference proteome</keyword>
<protein>
    <submittedName>
        <fullName evidence="1">Acetate kinase</fullName>
    </submittedName>
</protein>
<dbReference type="STRING" id="119224.AKK44_02765"/>
<dbReference type="EMBL" id="LHQM01000010">
    <property type="protein sequence ID" value="KPJ22592.1"/>
    <property type="molecule type" value="Genomic_DNA"/>
</dbReference>
<dbReference type="AlphaFoldDB" id="A0A0P6SEF4"/>
<evidence type="ECO:0000313" key="1">
    <source>
        <dbReference type="EMBL" id="KPJ22592.1"/>
    </source>
</evidence>
<keyword evidence="1" id="KW-0418">Kinase</keyword>
<evidence type="ECO:0000313" key="2">
    <source>
        <dbReference type="Proteomes" id="UP000049578"/>
    </source>
</evidence>
<accession>A0A0P6SEF4</accession>
<dbReference type="InterPro" id="IPR011051">
    <property type="entry name" value="RmlC_Cupin_sf"/>
</dbReference>